<accession>A0A1E3PY94</accession>
<dbReference type="Pfam" id="PF04479">
    <property type="entry name" value="RTA1"/>
    <property type="match status" value="1"/>
</dbReference>
<keyword evidence="6 9" id="KW-0472">Membrane</keyword>
<gene>
    <name evidence="10" type="ORF">LIPSTDRAFT_178317</name>
</gene>
<dbReference type="InterPro" id="IPR007568">
    <property type="entry name" value="RTA1"/>
</dbReference>
<evidence type="ECO:0000256" key="6">
    <source>
        <dbReference type="ARBA" id="ARBA00023136"/>
    </source>
</evidence>
<dbReference type="GO" id="GO:0005886">
    <property type="term" value="C:plasma membrane"/>
    <property type="evidence" value="ECO:0007669"/>
    <property type="project" value="UniProtKB-SubCell"/>
</dbReference>
<feature type="transmembrane region" description="Helical" evidence="9">
    <location>
        <begin position="90"/>
        <end position="112"/>
    </location>
</feature>
<feature type="transmembrane region" description="Helical" evidence="9">
    <location>
        <begin position="57"/>
        <end position="78"/>
    </location>
</feature>
<name>A0A1E3PY94_LIPST</name>
<dbReference type="PANTHER" id="PTHR31465:SF9">
    <property type="entry name" value="SPHINGOID LONG-CHAIN BASE TRANSPORTER RSB1"/>
    <property type="match status" value="1"/>
</dbReference>
<keyword evidence="4 9" id="KW-1133">Transmembrane helix</keyword>
<evidence type="ECO:0000256" key="1">
    <source>
        <dbReference type="ARBA" id="ARBA00004651"/>
    </source>
</evidence>
<feature type="transmembrane region" description="Helical" evidence="9">
    <location>
        <begin position="215"/>
        <end position="235"/>
    </location>
</feature>
<evidence type="ECO:0000256" key="7">
    <source>
        <dbReference type="ARBA" id="ARBA00037472"/>
    </source>
</evidence>
<dbReference type="PANTHER" id="PTHR31465">
    <property type="entry name" value="PROTEIN RTA1-RELATED"/>
    <property type="match status" value="1"/>
</dbReference>
<dbReference type="EMBL" id="KV454301">
    <property type="protein sequence ID" value="ODQ70244.1"/>
    <property type="molecule type" value="Genomic_DNA"/>
</dbReference>
<feature type="transmembrane region" description="Helical" evidence="9">
    <location>
        <begin position="133"/>
        <end position="156"/>
    </location>
</feature>
<dbReference type="GO" id="GO:0000324">
    <property type="term" value="C:fungal-type vacuole"/>
    <property type="evidence" value="ECO:0007669"/>
    <property type="project" value="TreeGrafter"/>
</dbReference>
<comment type="subcellular location">
    <subcellularLocation>
        <location evidence="1">Cell membrane</location>
        <topology evidence="1">Multi-pass membrane protein</topology>
    </subcellularLocation>
</comment>
<dbReference type="OrthoDB" id="3358017at2759"/>
<dbReference type="STRING" id="675824.A0A1E3PY94"/>
<evidence type="ECO:0000256" key="9">
    <source>
        <dbReference type="SAM" id="Phobius"/>
    </source>
</evidence>
<keyword evidence="11" id="KW-1185">Reference proteome</keyword>
<sequence length="319" mass="35248">MDQNYTIPIEDCTLETCPLSLAHFTYVPTLAGNAFLAGWFGLLIILQILLAVKYRIWGYFIAMFGGIFLEVMGYIGRIQMHFNPFTSSPYLLYLICLTIAPAFLGAAVYLCLSRIVVVYGEHLSRFKPRTYTLVFITCDFISLCLQGAGGGIAATANTQSGTNLGKNIMLAGLIFQVFATMLFMTACAEFAWNLRKAGPDAREPSYATLRSSWKFRLFLWGLGVAITCIFVRSVYRVAELSQGFGGSLANQQVTFMILEGVMIFIAAGAQTFLHPGVCFQGNWDSANFELGRRKRDDTTESVLLSDMNAIVDNGGMAYK</sequence>
<protein>
    <recommendedName>
        <fullName evidence="8">Sphingoid long-chain base transporter RSB1</fullName>
    </recommendedName>
</protein>
<reference evidence="10 11" key="1">
    <citation type="journal article" date="2016" name="Proc. Natl. Acad. Sci. U.S.A.">
        <title>Comparative genomics of biotechnologically important yeasts.</title>
        <authorList>
            <person name="Riley R."/>
            <person name="Haridas S."/>
            <person name="Wolfe K.H."/>
            <person name="Lopes M.R."/>
            <person name="Hittinger C.T."/>
            <person name="Goeker M."/>
            <person name="Salamov A.A."/>
            <person name="Wisecaver J.H."/>
            <person name="Long T.M."/>
            <person name="Calvey C.H."/>
            <person name="Aerts A.L."/>
            <person name="Barry K.W."/>
            <person name="Choi C."/>
            <person name="Clum A."/>
            <person name="Coughlan A.Y."/>
            <person name="Deshpande S."/>
            <person name="Douglass A.P."/>
            <person name="Hanson S.J."/>
            <person name="Klenk H.-P."/>
            <person name="LaButti K.M."/>
            <person name="Lapidus A."/>
            <person name="Lindquist E.A."/>
            <person name="Lipzen A.M."/>
            <person name="Meier-Kolthoff J.P."/>
            <person name="Ohm R.A."/>
            <person name="Otillar R.P."/>
            <person name="Pangilinan J.L."/>
            <person name="Peng Y."/>
            <person name="Rokas A."/>
            <person name="Rosa C.A."/>
            <person name="Scheuner C."/>
            <person name="Sibirny A.A."/>
            <person name="Slot J.C."/>
            <person name="Stielow J.B."/>
            <person name="Sun H."/>
            <person name="Kurtzman C.P."/>
            <person name="Blackwell M."/>
            <person name="Grigoriev I.V."/>
            <person name="Jeffries T.W."/>
        </authorList>
    </citation>
    <scope>NUCLEOTIDE SEQUENCE [LARGE SCALE GENOMIC DNA]</scope>
    <source>
        <strain evidence="10 11">NRRL Y-11557</strain>
    </source>
</reference>
<proteinExistence type="inferred from homology"/>
<keyword evidence="5" id="KW-0445">Lipid transport</keyword>
<evidence type="ECO:0000313" key="10">
    <source>
        <dbReference type="EMBL" id="ODQ70244.1"/>
    </source>
</evidence>
<evidence type="ECO:0000256" key="5">
    <source>
        <dbReference type="ARBA" id="ARBA00023055"/>
    </source>
</evidence>
<evidence type="ECO:0000256" key="4">
    <source>
        <dbReference type="ARBA" id="ARBA00022989"/>
    </source>
</evidence>
<organism evidence="10 11">
    <name type="scientific">Lipomyces starkeyi NRRL Y-11557</name>
    <dbReference type="NCBI Taxonomy" id="675824"/>
    <lineage>
        <taxon>Eukaryota</taxon>
        <taxon>Fungi</taxon>
        <taxon>Dikarya</taxon>
        <taxon>Ascomycota</taxon>
        <taxon>Saccharomycotina</taxon>
        <taxon>Lipomycetes</taxon>
        <taxon>Lipomycetales</taxon>
        <taxon>Lipomycetaceae</taxon>
        <taxon>Lipomyces</taxon>
    </lineage>
</organism>
<keyword evidence="5" id="KW-0813">Transport</keyword>
<evidence type="ECO:0000256" key="3">
    <source>
        <dbReference type="ARBA" id="ARBA00022692"/>
    </source>
</evidence>
<comment type="similarity">
    <text evidence="2">Belongs to the lipid-translocating exporter (LTE) (TC 9.A.26.1) family.</text>
</comment>
<evidence type="ECO:0000256" key="2">
    <source>
        <dbReference type="ARBA" id="ARBA00009969"/>
    </source>
</evidence>
<feature type="transmembrane region" description="Helical" evidence="9">
    <location>
        <begin position="168"/>
        <end position="194"/>
    </location>
</feature>
<feature type="transmembrane region" description="Helical" evidence="9">
    <location>
        <begin position="255"/>
        <end position="273"/>
    </location>
</feature>
<dbReference type="AlphaFoldDB" id="A0A1E3PY94"/>
<feature type="transmembrane region" description="Helical" evidence="9">
    <location>
        <begin position="30"/>
        <end position="50"/>
    </location>
</feature>
<keyword evidence="3 9" id="KW-0812">Transmembrane</keyword>
<dbReference type="GO" id="GO:0006869">
    <property type="term" value="P:lipid transport"/>
    <property type="evidence" value="ECO:0007669"/>
    <property type="project" value="UniProtKB-KW"/>
</dbReference>
<comment type="function">
    <text evidence="7">Catalyzes the ATP-dependent translocation of sphingoid long-chain bases (LCBs) from the cytoplasmic site toward the extracytoplasmic side of the membrane (flip-flop). Involved in the establishment of the functional lipid asymmetry of the plasma membrane. Regulates intracellular levels of LCBs, sphingolipid precursors that are growth inhibitory at increased levels.</text>
</comment>
<dbReference type="Proteomes" id="UP000094385">
    <property type="component" value="Unassembled WGS sequence"/>
</dbReference>
<evidence type="ECO:0000256" key="8">
    <source>
        <dbReference type="ARBA" id="ARBA00041117"/>
    </source>
</evidence>
<evidence type="ECO:0000313" key="11">
    <source>
        <dbReference type="Proteomes" id="UP000094385"/>
    </source>
</evidence>